<feature type="region of interest" description="Disordered" evidence="1">
    <location>
        <begin position="1"/>
        <end position="26"/>
    </location>
</feature>
<evidence type="ECO:0000313" key="3">
    <source>
        <dbReference type="Proteomes" id="UP000621386"/>
    </source>
</evidence>
<dbReference type="EMBL" id="JAERRH010000011">
    <property type="protein sequence ID" value="MBL1108233.1"/>
    <property type="molecule type" value="Genomic_DNA"/>
</dbReference>
<protein>
    <recommendedName>
        <fullName evidence="4">Transposase</fullName>
    </recommendedName>
</protein>
<evidence type="ECO:0000313" key="2">
    <source>
        <dbReference type="EMBL" id="MBL1108233.1"/>
    </source>
</evidence>
<proteinExistence type="predicted"/>
<name>A0ABS1P789_9ACTN</name>
<dbReference type="RefSeq" id="WP_201822631.1">
    <property type="nucleotide sequence ID" value="NZ_JAERRH010000011.1"/>
</dbReference>
<dbReference type="Proteomes" id="UP000621386">
    <property type="component" value="Unassembled WGS sequence"/>
</dbReference>
<organism evidence="2 3">
    <name type="scientific">Streptomyces musisoli</name>
    <dbReference type="NCBI Taxonomy" id="2802280"/>
    <lineage>
        <taxon>Bacteria</taxon>
        <taxon>Bacillati</taxon>
        <taxon>Actinomycetota</taxon>
        <taxon>Actinomycetes</taxon>
        <taxon>Kitasatosporales</taxon>
        <taxon>Streptomycetaceae</taxon>
        <taxon>Streptomyces</taxon>
    </lineage>
</organism>
<evidence type="ECO:0008006" key="4">
    <source>
        <dbReference type="Google" id="ProtNLM"/>
    </source>
</evidence>
<comment type="caution">
    <text evidence="2">The sequence shown here is derived from an EMBL/GenBank/DDBJ whole genome shotgun (WGS) entry which is preliminary data.</text>
</comment>
<sequence>MADETRLCRGFGRLSGGRPPGEHGMRRLAEKPANLRFFVRSMITKG</sequence>
<gene>
    <name evidence="2" type="ORF">JK361_27200</name>
</gene>
<dbReference type="Gene3D" id="6.10.250.3270">
    <property type="match status" value="1"/>
</dbReference>
<reference evidence="2 3" key="1">
    <citation type="submission" date="2021-01" db="EMBL/GenBank/DDBJ databases">
        <title>WGS of actinomycetes isolated from Thailand.</title>
        <authorList>
            <person name="Thawai C."/>
        </authorList>
    </citation>
    <scope>NUCLEOTIDE SEQUENCE [LARGE SCALE GENOMIC DNA]</scope>
    <source>
        <strain evidence="2 3">CH5-8</strain>
    </source>
</reference>
<keyword evidence="3" id="KW-1185">Reference proteome</keyword>
<accession>A0ABS1P789</accession>
<evidence type="ECO:0000256" key="1">
    <source>
        <dbReference type="SAM" id="MobiDB-lite"/>
    </source>
</evidence>